<keyword evidence="4 5" id="KW-0472">Membrane</keyword>
<feature type="transmembrane region" description="Helical" evidence="5">
    <location>
        <begin position="263"/>
        <end position="282"/>
    </location>
</feature>
<evidence type="ECO:0000256" key="3">
    <source>
        <dbReference type="ARBA" id="ARBA00022989"/>
    </source>
</evidence>
<accession>A0A7C3UHV6</accession>
<sequence>MQALKIFKIFKYSVKPSTILFPIPLVPFIVGLYAGGFKGALSTIILTFLFYPAVNLWNHINDAEEDVAAGKDNPFTEKGERILGLLLVSFLYPISFFHVLVTSKSFGVFLFFIAALMTFLYSDNMITKLRLKKHYVTELLTYILTVPSFLLALYDVVRPIDSNALILTLALTFLLLSTVVLKDFKDISEDRVAGLKTLAIVYSPQTLLKIFFFLLLGYFFMLFVISVIISPKYLITLLPLVGILYSAREFIRENWEVSLKIVKSINVAIISGILSLTLFGVAQL</sequence>
<feature type="transmembrane region" description="Helical" evidence="5">
    <location>
        <begin position="139"/>
        <end position="157"/>
    </location>
</feature>
<keyword evidence="2 5" id="KW-0812">Transmembrane</keyword>
<name>A0A7C3UHV6_9EURY</name>
<evidence type="ECO:0000256" key="4">
    <source>
        <dbReference type="ARBA" id="ARBA00023136"/>
    </source>
</evidence>
<dbReference type="InterPro" id="IPR000537">
    <property type="entry name" value="UbiA_prenyltransferase"/>
</dbReference>
<evidence type="ECO:0008006" key="7">
    <source>
        <dbReference type="Google" id="ProtNLM"/>
    </source>
</evidence>
<comment type="subcellular location">
    <subcellularLocation>
        <location evidence="1">Cell membrane</location>
        <topology evidence="1">Multi-pass membrane protein</topology>
    </subcellularLocation>
</comment>
<feature type="transmembrane region" description="Helical" evidence="5">
    <location>
        <begin position="81"/>
        <end position="100"/>
    </location>
</feature>
<feature type="transmembrane region" description="Helical" evidence="5">
    <location>
        <begin position="206"/>
        <end position="227"/>
    </location>
</feature>
<feature type="transmembrane region" description="Helical" evidence="5">
    <location>
        <begin position="233"/>
        <end position="251"/>
    </location>
</feature>
<dbReference type="GO" id="GO:0005886">
    <property type="term" value="C:plasma membrane"/>
    <property type="evidence" value="ECO:0007669"/>
    <property type="project" value="UniProtKB-SubCell"/>
</dbReference>
<feature type="transmembrane region" description="Helical" evidence="5">
    <location>
        <begin position="163"/>
        <end position="181"/>
    </location>
</feature>
<dbReference type="Pfam" id="PF01040">
    <property type="entry name" value="UbiA"/>
    <property type="match status" value="1"/>
</dbReference>
<evidence type="ECO:0000256" key="1">
    <source>
        <dbReference type="ARBA" id="ARBA00004651"/>
    </source>
</evidence>
<dbReference type="AlphaFoldDB" id="A0A7C3UHV6"/>
<organism evidence="6">
    <name type="scientific">Geoglobus ahangari</name>
    <dbReference type="NCBI Taxonomy" id="113653"/>
    <lineage>
        <taxon>Archaea</taxon>
        <taxon>Methanobacteriati</taxon>
        <taxon>Methanobacteriota</taxon>
        <taxon>Archaeoglobi</taxon>
        <taxon>Archaeoglobales</taxon>
        <taxon>Archaeoglobaceae</taxon>
        <taxon>Geoglobus</taxon>
    </lineage>
</organism>
<comment type="caution">
    <text evidence="6">The sequence shown here is derived from an EMBL/GenBank/DDBJ whole genome shotgun (WGS) entry which is preliminary data.</text>
</comment>
<evidence type="ECO:0000256" key="2">
    <source>
        <dbReference type="ARBA" id="ARBA00022692"/>
    </source>
</evidence>
<dbReference type="GO" id="GO:0016765">
    <property type="term" value="F:transferase activity, transferring alkyl or aryl (other than methyl) groups"/>
    <property type="evidence" value="ECO:0007669"/>
    <property type="project" value="InterPro"/>
</dbReference>
<reference evidence="6" key="1">
    <citation type="journal article" date="2020" name="mSystems">
        <title>Genome- and Community-Level Interaction Insights into Carbon Utilization and Element Cycling Functions of Hydrothermarchaeota in Hydrothermal Sediment.</title>
        <authorList>
            <person name="Zhou Z."/>
            <person name="Liu Y."/>
            <person name="Xu W."/>
            <person name="Pan J."/>
            <person name="Luo Z.H."/>
            <person name="Li M."/>
        </authorList>
    </citation>
    <scope>NUCLEOTIDE SEQUENCE [LARGE SCALE GENOMIC DNA]</scope>
    <source>
        <strain evidence="6">SpSt-97</strain>
    </source>
</reference>
<protein>
    <recommendedName>
        <fullName evidence="7">Prenyltransferase</fullName>
    </recommendedName>
</protein>
<feature type="transmembrane region" description="Helical" evidence="5">
    <location>
        <begin position="40"/>
        <end position="60"/>
    </location>
</feature>
<proteinExistence type="predicted"/>
<keyword evidence="3 5" id="KW-1133">Transmembrane helix</keyword>
<feature type="transmembrane region" description="Helical" evidence="5">
    <location>
        <begin position="12"/>
        <end position="34"/>
    </location>
</feature>
<feature type="transmembrane region" description="Helical" evidence="5">
    <location>
        <begin position="106"/>
        <end position="127"/>
    </location>
</feature>
<gene>
    <name evidence="6" type="ORF">ENX77_04655</name>
</gene>
<dbReference type="EMBL" id="DTPI01000029">
    <property type="protein sequence ID" value="HGE66395.1"/>
    <property type="molecule type" value="Genomic_DNA"/>
</dbReference>
<evidence type="ECO:0000313" key="6">
    <source>
        <dbReference type="EMBL" id="HGE66395.1"/>
    </source>
</evidence>
<evidence type="ECO:0000256" key="5">
    <source>
        <dbReference type="SAM" id="Phobius"/>
    </source>
</evidence>